<dbReference type="EMBL" id="JAGKQM010000017">
    <property type="protein sequence ID" value="KAH0866984.1"/>
    <property type="molecule type" value="Genomic_DNA"/>
</dbReference>
<gene>
    <name evidence="1" type="ORF">HID58_074006</name>
</gene>
<sequence length="250" mass="28926">MESTRCSKISQMNFKIPLKIEEKDKECIKILSGEDVLSENAEEDNQIGDKEDKGPVTLEMDKEQGARMMLFKSQNVASGTMKKRMVQGLVSPRKRPSAKAGIRQGDGFKKVEETVPQTLYRAHQNPDFMDRSFEEEKLWWQILREQMSIGYYRWVRSVCLVIRRYMEKLKYWSSVEENILLLASLSHKCPNGEWEFNCGVSLVTINYQRKDRECRGYGVNNQTQGPIESEGTEKPAFPRFTCQNTSRTGT</sequence>
<proteinExistence type="predicted"/>
<keyword evidence="2" id="KW-1185">Reference proteome</keyword>
<comment type="caution">
    <text evidence="1">The sequence shown here is derived from an EMBL/GenBank/DDBJ whole genome shotgun (WGS) entry which is preliminary data.</text>
</comment>
<reference evidence="1 2" key="1">
    <citation type="submission" date="2021-05" db="EMBL/GenBank/DDBJ databases">
        <title>Genome Assembly of Synthetic Allotetraploid Brassica napus Reveals Homoeologous Exchanges between Subgenomes.</title>
        <authorList>
            <person name="Davis J.T."/>
        </authorList>
    </citation>
    <scope>NUCLEOTIDE SEQUENCE [LARGE SCALE GENOMIC DNA]</scope>
    <source>
        <strain evidence="2">cv. Da-Ae</strain>
        <tissue evidence="1">Seedling</tissue>
    </source>
</reference>
<evidence type="ECO:0000313" key="1">
    <source>
        <dbReference type="EMBL" id="KAH0866984.1"/>
    </source>
</evidence>
<organism evidence="1 2">
    <name type="scientific">Brassica napus</name>
    <name type="common">Rape</name>
    <dbReference type="NCBI Taxonomy" id="3708"/>
    <lineage>
        <taxon>Eukaryota</taxon>
        <taxon>Viridiplantae</taxon>
        <taxon>Streptophyta</taxon>
        <taxon>Embryophyta</taxon>
        <taxon>Tracheophyta</taxon>
        <taxon>Spermatophyta</taxon>
        <taxon>Magnoliopsida</taxon>
        <taxon>eudicotyledons</taxon>
        <taxon>Gunneridae</taxon>
        <taxon>Pentapetalae</taxon>
        <taxon>rosids</taxon>
        <taxon>malvids</taxon>
        <taxon>Brassicales</taxon>
        <taxon>Brassicaceae</taxon>
        <taxon>Brassiceae</taxon>
        <taxon>Brassica</taxon>
    </lineage>
</organism>
<protein>
    <submittedName>
        <fullName evidence="1">Uncharacterized protein</fullName>
    </submittedName>
</protein>
<dbReference type="Proteomes" id="UP000824890">
    <property type="component" value="Unassembled WGS sequence"/>
</dbReference>
<name>A0ABQ7YGW4_BRANA</name>
<accession>A0ABQ7YGW4</accession>
<evidence type="ECO:0000313" key="2">
    <source>
        <dbReference type="Proteomes" id="UP000824890"/>
    </source>
</evidence>